<keyword evidence="2" id="KW-1185">Reference proteome</keyword>
<comment type="caution">
    <text evidence="1">The sequence shown here is derived from an EMBL/GenBank/DDBJ whole genome shotgun (WGS) entry which is preliminary data.</text>
</comment>
<name>A0A9N9GKH1_9GLOM</name>
<proteinExistence type="predicted"/>
<organism evidence="1 2">
    <name type="scientific">Acaulospora morrowiae</name>
    <dbReference type="NCBI Taxonomy" id="94023"/>
    <lineage>
        <taxon>Eukaryota</taxon>
        <taxon>Fungi</taxon>
        <taxon>Fungi incertae sedis</taxon>
        <taxon>Mucoromycota</taxon>
        <taxon>Glomeromycotina</taxon>
        <taxon>Glomeromycetes</taxon>
        <taxon>Diversisporales</taxon>
        <taxon>Acaulosporaceae</taxon>
        <taxon>Acaulospora</taxon>
    </lineage>
</organism>
<evidence type="ECO:0000313" key="1">
    <source>
        <dbReference type="EMBL" id="CAG8608412.1"/>
    </source>
</evidence>
<dbReference type="AlphaFoldDB" id="A0A9N9GKH1"/>
<accession>A0A9N9GKH1</accession>
<dbReference type="Proteomes" id="UP000789342">
    <property type="component" value="Unassembled WGS sequence"/>
</dbReference>
<evidence type="ECO:0000313" key="2">
    <source>
        <dbReference type="Proteomes" id="UP000789342"/>
    </source>
</evidence>
<sequence length="85" mass="9850">MSRWASAKRPLGRFSRDLTSELPDDYRVNSLPYYVSHIHGLNGTRVVEASHSFQHFLIPLGPKSIDLFIRRSMKVTPTRDPKNQR</sequence>
<dbReference type="EMBL" id="CAJVPV010006663">
    <property type="protein sequence ID" value="CAG8608412.1"/>
    <property type="molecule type" value="Genomic_DNA"/>
</dbReference>
<reference evidence="1" key="1">
    <citation type="submission" date="2021-06" db="EMBL/GenBank/DDBJ databases">
        <authorList>
            <person name="Kallberg Y."/>
            <person name="Tangrot J."/>
            <person name="Rosling A."/>
        </authorList>
    </citation>
    <scope>NUCLEOTIDE SEQUENCE</scope>
    <source>
        <strain evidence="1">CL551</strain>
    </source>
</reference>
<gene>
    <name evidence="1" type="ORF">AMORRO_LOCUS8106</name>
</gene>
<protein>
    <submittedName>
        <fullName evidence="1">856_t:CDS:1</fullName>
    </submittedName>
</protein>